<reference evidence="3" key="1">
    <citation type="journal article" date="2019" name="Int. J. Syst. Evol. Microbiol.">
        <title>The Global Catalogue of Microorganisms (GCM) 10K type strain sequencing project: providing services to taxonomists for standard genome sequencing and annotation.</title>
        <authorList>
            <consortium name="The Broad Institute Genomics Platform"/>
            <consortium name="The Broad Institute Genome Sequencing Center for Infectious Disease"/>
            <person name="Wu L."/>
            <person name="Ma J."/>
        </authorList>
    </citation>
    <scope>NUCLEOTIDE SEQUENCE [LARGE SCALE GENOMIC DNA]</scope>
    <source>
        <strain evidence="3">CCM 8925</strain>
    </source>
</reference>
<accession>A0ABW3EE41</accession>
<feature type="transmembrane region" description="Helical" evidence="1">
    <location>
        <begin position="177"/>
        <end position="202"/>
    </location>
</feature>
<keyword evidence="1" id="KW-1133">Transmembrane helix</keyword>
<proteinExistence type="predicted"/>
<dbReference type="PANTHER" id="PTHR32309">
    <property type="entry name" value="TYROSINE-PROTEIN KINASE"/>
    <property type="match status" value="1"/>
</dbReference>
<name>A0ABW3EE41_9LACO</name>
<feature type="transmembrane region" description="Helical" evidence="1">
    <location>
        <begin position="20"/>
        <end position="39"/>
    </location>
</feature>
<dbReference type="PANTHER" id="PTHR32309:SF31">
    <property type="entry name" value="CAPSULAR EXOPOLYSACCHARIDE FAMILY"/>
    <property type="match status" value="1"/>
</dbReference>
<dbReference type="Proteomes" id="UP001597104">
    <property type="component" value="Unassembled WGS sequence"/>
</dbReference>
<protein>
    <submittedName>
        <fullName evidence="2">YveK family protein</fullName>
    </submittedName>
</protein>
<comment type="caution">
    <text evidence="2">The sequence shown here is derived from an EMBL/GenBank/DDBJ whole genome shotgun (WGS) entry which is preliminary data.</text>
</comment>
<sequence>MSNSVQGELSFGEFLLALVRYWYIWVITALVVTAGAFVWGKRTVVPVYTADSTLMIYHANSSPDQWRSDITAMSSYRDLVTSNAIVQPVQTRLEKVTGYQADQTTLAAGISTWVSPNTVNLKIRAQGSSPKLAAQTTNLLARSIRQHLPQLVPDSGTIRIIEPAKAKRAALLNGQQVAKLTLGGFVFGLYLGIIATFVYTVWRNN</sequence>
<gene>
    <name evidence="2" type="ORF">ACFQZ7_07825</name>
</gene>
<dbReference type="InterPro" id="IPR050445">
    <property type="entry name" value="Bact_polysacc_biosynth/exp"/>
</dbReference>
<organism evidence="2 3">
    <name type="scientific">Loigolactobacillus binensis</name>
    <dbReference type="NCBI Taxonomy" id="2559922"/>
    <lineage>
        <taxon>Bacteria</taxon>
        <taxon>Bacillati</taxon>
        <taxon>Bacillota</taxon>
        <taxon>Bacilli</taxon>
        <taxon>Lactobacillales</taxon>
        <taxon>Lactobacillaceae</taxon>
        <taxon>Loigolactobacillus</taxon>
    </lineage>
</organism>
<keyword evidence="1" id="KW-0812">Transmembrane</keyword>
<evidence type="ECO:0000313" key="3">
    <source>
        <dbReference type="Proteomes" id="UP001597104"/>
    </source>
</evidence>
<dbReference type="EMBL" id="JBHTIO010000038">
    <property type="protein sequence ID" value="MFD0897647.1"/>
    <property type="molecule type" value="Genomic_DNA"/>
</dbReference>
<evidence type="ECO:0000256" key="1">
    <source>
        <dbReference type="SAM" id="Phobius"/>
    </source>
</evidence>
<keyword evidence="1" id="KW-0472">Membrane</keyword>
<keyword evidence="3" id="KW-1185">Reference proteome</keyword>
<evidence type="ECO:0000313" key="2">
    <source>
        <dbReference type="EMBL" id="MFD0897647.1"/>
    </source>
</evidence>
<dbReference type="RefSeq" id="WP_137637856.1">
    <property type="nucleotide sequence ID" value="NZ_BJDN01000014.1"/>
</dbReference>